<name>A0ABD2CAD4_VESMC</name>
<comment type="caution">
    <text evidence="12">The sequence shown here is derived from an EMBL/GenBank/DDBJ whole genome shotgun (WGS) entry which is preliminary data.</text>
</comment>
<feature type="transmembrane region" description="Helical" evidence="10">
    <location>
        <begin position="214"/>
        <end position="231"/>
    </location>
</feature>
<feature type="domain" description="RING-type" evidence="11">
    <location>
        <begin position="404"/>
        <end position="442"/>
    </location>
</feature>
<dbReference type="PANTHER" id="PTHR15860">
    <property type="entry name" value="UNCHARACTERIZED RING FINGER-CONTAINING PROTEIN"/>
    <property type="match status" value="1"/>
</dbReference>
<dbReference type="InterPro" id="IPR044235">
    <property type="entry name" value="RNFT1/2"/>
</dbReference>
<protein>
    <submittedName>
        <fullName evidence="12">RING finger and transmembrane domain-containing protein 2-like isoform X1</fullName>
    </submittedName>
</protein>
<dbReference type="InterPro" id="IPR017907">
    <property type="entry name" value="Znf_RING_CS"/>
</dbReference>
<keyword evidence="4 9" id="KW-0863">Zinc-finger</keyword>
<accession>A0ABD2CAD4</accession>
<dbReference type="SMART" id="SM00184">
    <property type="entry name" value="RING"/>
    <property type="match status" value="1"/>
</dbReference>
<feature type="transmembrane region" description="Helical" evidence="10">
    <location>
        <begin position="288"/>
        <end position="310"/>
    </location>
</feature>
<dbReference type="PROSITE" id="PS50089">
    <property type="entry name" value="ZF_RING_2"/>
    <property type="match status" value="1"/>
</dbReference>
<dbReference type="AlphaFoldDB" id="A0ABD2CAD4"/>
<gene>
    <name evidence="12" type="ORF">V1477_009655</name>
</gene>
<keyword evidence="13" id="KW-1185">Reference proteome</keyword>
<keyword evidence="6" id="KW-0862">Zinc</keyword>
<evidence type="ECO:0000256" key="2">
    <source>
        <dbReference type="ARBA" id="ARBA00022692"/>
    </source>
</evidence>
<dbReference type="InterPro" id="IPR013083">
    <property type="entry name" value="Znf_RING/FYVE/PHD"/>
</dbReference>
<evidence type="ECO:0000313" key="13">
    <source>
        <dbReference type="Proteomes" id="UP001607303"/>
    </source>
</evidence>
<dbReference type="Gene3D" id="3.30.40.10">
    <property type="entry name" value="Zinc/RING finger domain, C3HC4 (zinc finger)"/>
    <property type="match status" value="1"/>
</dbReference>
<evidence type="ECO:0000256" key="5">
    <source>
        <dbReference type="ARBA" id="ARBA00022786"/>
    </source>
</evidence>
<evidence type="ECO:0000256" key="7">
    <source>
        <dbReference type="ARBA" id="ARBA00022989"/>
    </source>
</evidence>
<keyword evidence="3" id="KW-0479">Metal-binding</keyword>
<organism evidence="12 13">
    <name type="scientific">Vespula maculifrons</name>
    <name type="common">Eastern yellow jacket</name>
    <name type="synonym">Wasp</name>
    <dbReference type="NCBI Taxonomy" id="7453"/>
    <lineage>
        <taxon>Eukaryota</taxon>
        <taxon>Metazoa</taxon>
        <taxon>Ecdysozoa</taxon>
        <taxon>Arthropoda</taxon>
        <taxon>Hexapoda</taxon>
        <taxon>Insecta</taxon>
        <taxon>Pterygota</taxon>
        <taxon>Neoptera</taxon>
        <taxon>Endopterygota</taxon>
        <taxon>Hymenoptera</taxon>
        <taxon>Apocrita</taxon>
        <taxon>Aculeata</taxon>
        <taxon>Vespoidea</taxon>
        <taxon>Vespidae</taxon>
        <taxon>Vespinae</taxon>
        <taxon>Vespula</taxon>
    </lineage>
</organism>
<proteinExistence type="predicted"/>
<dbReference type="SUPFAM" id="SSF57850">
    <property type="entry name" value="RING/U-box"/>
    <property type="match status" value="1"/>
</dbReference>
<dbReference type="PANTHER" id="PTHR15860:SF0">
    <property type="entry name" value="LP20373P"/>
    <property type="match status" value="1"/>
</dbReference>
<feature type="transmembrane region" description="Helical" evidence="10">
    <location>
        <begin position="243"/>
        <end position="268"/>
    </location>
</feature>
<dbReference type="InterPro" id="IPR001841">
    <property type="entry name" value="Znf_RING"/>
</dbReference>
<dbReference type="GO" id="GO:0016020">
    <property type="term" value="C:membrane"/>
    <property type="evidence" value="ECO:0007669"/>
    <property type="project" value="UniProtKB-SubCell"/>
</dbReference>
<evidence type="ECO:0000256" key="10">
    <source>
        <dbReference type="SAM" id="Phobius"/>
    </source>
</evidence>
<evidence type="ECO:0000256" key="1">
    <source>
        <dbReference type="ARBA" id="ARBA00004141"/>
    </source>
</evidence>
<keyword evidence="7 10" id="KW-1133">Transmembrane helix</keyword>
<evidence type="ECO:0000256" key="3">
    <source>
        <dbReference type="ARBA" id="ARBA00022723"/>
    </source>
</evidence>
<dbReference type="Pfam" id="PF13639">
    <property type="entry name" value="zf-RING_2"/>
    <property type="match status" value="1"/>
</dbReference>
<comment type="subcellular location">
    <subcellularLocation>
        <location evidence="1">Membrane</location>
        <topology evidence="1">Multi-pass membrane protein</topology>
    </subcellularLocation>
</comment>
<evidence type="ECO:0000256" key="8">
    <source>
        <dbReference type="ARBA" id="ARBA00023136"/>
    </source>
</evidence>
<keyword evidence="2 10" id="KW-0812">Transmembrane</keyword>
<reference evidence="12 13" key="1">
    <citation type="journal article" date="2024" name="Ann. Entomol. Soc. Am.">
        <title>Genomic analyses of the southern and eastern yellowjacket wasps (Hymenoptera: Vespidae) reveal evolutionary signatures of social life.</title>
        <authorList>
            <person name="Catto M.A."/>
            <person name="Caine P.B."/>
            <person name="Orr S.E."/>
            <person name="Hunt B.G."/>
            <person name="Goodisman M.A.D."/>
        </authorList>
    </citation>
    <scope>NUCLEOTIDE SEQUENCE [LARGE SCALE GENOMIC DNA]</scope>
    <source>
        <strain evidence="12">232</strain>
        <tissue evidence="12">Head and thorax</tissue>
    </source>
</reference>
<evidence type="ECO:0000256" key="9">
    <source>
        <dbReference type="PROSITE-ProRule" id="PRU00175"/>
    </source>
</evidence>
<evidence type="ECO:0000256" key="4">
    <source>
        <dbReference type="ARBA" id="ARBA00022771"/>
    </source>
</evidence>
<dbReference type="Proteomes" id="UP001607303">
    <property type="component" value="Unassembled WGS sequence"/>
</dbReference>
<evidence type="ECO:0000259" key="11">
    <source>
        <dbReference type="PROSITE" id="PS50089"/>
    </source>
</evidence>
<dbReference type="EMBL" id="JAYRBN010000058">
    <property type="protein sequence ID" value="KAL2742026.1"/>
    <property type="molecule type" value="Genomic_DNA"/>
</dbReference>
<keyword evidence="8 10" id="KW-0472">Membrane</keyword>
<keyword evidence="5" id="KW-0833">Ubl conjugation pathway</keyword>
<dbReference type="PROSITE" id="PS00518">
    <property type="entry name" value="ZF_RING_1"/>
    <property type="match status" value="1"/>
</dbReference>
<dbReference type="GO" id="GO:0008270">
    <property type="term" value="F:zinc ion binding"/>
    <property type="evidence" value="ECO:0007669"/>
    <property type="project" value="UniProtKB-KW"/>
</dbReference>
<sequence>MDLITYMMAETERIEISESRINMHEVNTNEIRPVSSLFMTHSLNSTTSGFITNTRMFNFGTRTTQHSRVLANLSSTFREIRPFIERTRTNPGIALISLLNLQRLQNQSRTILPSTDSYVINVDDQTTSNVSMHNQPAHDHHNHRTTTTDNFLNNIREAANEVAAETHDNNGDENAQNRLERSPEAIELLRLLQRYVPYILILLVKGIYDHRAGILNFIVLLSTFICANNDLKHEIAKQQNRSWTSLLSIMCFIAGCFLFLNVMFEIHIFTTQPLSISELLWSVVVTDFVLKLITIVFKVILTCLPVRLLAFHKRGKFYVMVEATSQLCRCVAPIQPWTYYLTETYQGPERIVGIFLSAVYTISKGNDLLSCVTLFIKTLLKLVHNMSLGESPSVEQLLDAGGICAICHEEYNSPIRLNCQHIFCEVCVLTWLTRGRSCPLCRAPIADDAIYHDGHTTFNHNSKYIRFFEIIRMLKYSADKRIRTAATTSAAATATTTTTGTATTATTTASTTCTGRT</sequence>
<evidence type="ECO:0000313" key="12">
    <source>
        <dbReference type="EMBL" id="KAL2742026.1"/>
    </source>
</evidence>
<evidence type="ECO:0000256" key="6">
    <source>
        <dbReference type="ARBA" id="ARBA00022833"/>
    </source>
</evidence>